<dbReference type="EMBL" id="DS989869">
    <property type="protein sequence ID" value="EDX71872.1"/>
    <property type="molecule type" value="Genomic_DNA"/>
</dbReference>
<name>B4W1Y6_9CYAN</name>
<evidence type="ECO:0000313" key="1">
    <source>
        <dbReference type="EMBL" id="EDX71872.1"/>
    </source>
</evidence>
<dbReference type="STRING" id="118168.MC7420_6958"/>
<proteinExistence type="predicted"/>
<dbReference type="eggNOG" id="COG1595">
    <property type="taxonomic scope" value="Bacteria"/>
</dbReference>
<dbReference type="RefSeq" id="WP_006105345.1">
    <property type="nucleotide sequence ID" value="NZ_DS989869.1"/>
</dbReference>
<gene>
    <name evidence="1" type="ORF">MC7420_6958</name>
</gene>
<protein>
    <recommendedName>
        <fullName evidence="3">Sigma-70 family RNA polymerase sigma factor</fullName>
    </recommendedName>
</protein>
<sequence>MVGNQQLNKELRQLAIKAQQHPANTKMRQIALTRLVNAIQRSGQLCRPYSGQFPGLYEDIYSSACNRTFLYICQNIDGYDPNRGEVIAWVNFIMKRRFIDAINEIFSSFVKQSHCSTKRLWTENLEQLVESELNPLLSSEIIFWIKEDPDGLFQTTHISNHTEVNFQYLVIKRIEGYSWRELSEHLKIPLSTLSRFYDRCLTRFSSHLREYLY</sequence>
<organism evidence="1 2">
    <name type="scientific">Coleofasciculus chthonoplastes PCC 7420</name>
    <dbReference type="NCBI Taxonomy" id="118168"/>
    <lineage>
        <taxon>Bacteria</taxon>
        <taxon>Bacillati</taxon>
        <taxon>Cyanobacteriota</taxon>
        <taxon>Cyanophyceae</taxon>
        <taxon>Coleofasciculales</taxon>
        <taxon>Coleofasciculaceae</taxon>
        <taxon>Coleofasciculus</taxon>
    </lineage>
</organism>
<accession>B4W1Y6</accession>
<dbReference type="HOGENOM" id="CLU_077415_1_0_3"/>
<dbReference type="OrthoDB" id="451633at2"/>
<keyword evidence="2" id="KW-1185">Reference proteome</keyword>
<evidence type="ECO:0008006" key="3">
    <source>
        <dbReference type="Google" id="ProtNLM"/>
    </source>
</evidence>
<dbReference type="AlphaFoldDB" id="B4W1Y6"/>
<dbReference type="Proteomes" id="UP000003835">
    <property type="component" value="Unassembled WGS sequence"/>
</dbReference>
<reference evidence="1 2" key="1">
    <citation type="submission" date="2008-07" db="EMBL/GenBank/DDBJ databases">
        <authorList>
            <person name="Tandeau de Marsac N."/>
            <person name="Ferriera S."/>
            <person name="Johnson J."/>
            <person name="Kravitz S."/>
            <person name="Beeson K."/>
            <person name="Sutton G."/>
            <person name="Rogers Y.-H."/>
            <person name="Friedman R."/>
            <person name="Frazier M."/>
            <person name="Venter J.C."/>
        </authorList>
    </citation>
    <scope>NUCLEOTIDE SEQUENCE [LARGE SCALE GENOMIC DNA]</scope>
    <source>
        <strain evidence="1 2">PCC 7420</strain>
    </source>
</reference>
<evidence type="ECO:0000313" key="2">
    <source>
        <dbReference type="Proteomes" id="UP000003835"/>
    </source>
</evidence>